<evidence type="ECO:0000256" key="2">
    <source>
        <dbReference type="PROSITE-ProRule" id="PRU00176"/>
    </source>
</evidence>
<evidence type="ECO:0000313" key="7">
    <source>
        <dbReference type="EMBL" id="VUG18209.1"/>
    </source>
</evidence>
<evidence type="ECO:0000256" key="1">
    <source>
        <dbReference type="ARBA" id="ARBA00022884"/>
    </source>
</evidence>
<keyword evidence="1 2" id="KW-0694">RNA-binding</keyword>
<reference evidence="6" key="3">
    <citation type="submission" date="2020-10" db="EMBL/GenBank/DDBJ databases">
        <authorList>
            <person name="Palmer J.M."/>
        </authorList>
    </citation>
    <scope>NUCLEOTIDE SEQUENCE</scope>
    <source>
        <strain evidence="6">UCD 2041</strain>
    </source>
</reference>
<evidence type="ECO:0000313" key="6">
    <source>
        <dbReference type="EMBL" id="QOU20982.1"/>
    </source>
</evidence>
<dbReference type="Pfam" id="PF00076">
    <property type="entry name" value="RRM_1"/>
    <property type="match status" value="1"/>
</dbReference>
<keyword evidence="8" id="KW-1185">Reference proteome</keyword>
<dbReference type="Proteomes" id="UP000568158">
    <property type="component" value="Unassembled WGS sequence"/>
</dbReference>
<evidence type="ECO:0000259" key="4">
    <source>
        <dbReference type="PROSITE" id="PS50102"/>
    </source>
</evidence>
<reference evidence="7 8" key="1">
    <citation type="submission" date="2019-07" db="EMBL/GenBank/DDBJ databases">
        <authorList>
            <person name="Friedrich A."/>
            <person name="Schacherer J."/>
        </authorList>
    </citation>
    <scope>NUCLEOTIDE SEQUENCE [LARGE SCALE GENOMIC DNA]</scope>
</reference>
<dbReference type="InterPro" id="IPR035979">
    <property type="entry name" value="RBD_domain_sf"/>
</dbReference>
<evidence type="ECO:0000313" key="9">
    <source>
        <dbReference type="Proteomes" id="UP000568158"/>
    </source>
</evidence>
<evidence type="ECO:0000313" key="5">
    <source>
        <dbReference type="EMBL" id="KAF6010622.1"/>
    </source>
</evidence>
<dbReference type="PANTHER" id="PTHR10501">
    <property type="entry name" value="U1 SMALL NUCLEAR RIBONUCLEOPROTEIN A/U2 SMALL NUCLEAR RIBONUCLEOPROTEIN B"/>
    <property type="match status" value="1"/>
</dbReference>
<dbReference type="Proteomes" id="UP000478008">
    <property type="component" value="Unassembled WGS sequence"/>
</dbReference>
<dbReference type="InterPro" id="IPR000504">
    <property type="entry name" value="RRM_dom"/>
</dbReference>
<proteinExistence type="predicted"/>
<protein>
    <submittedName>
        <fullName evidence="7">DEBR0S3_04896g1_1</fullName>
    </submittedName>
</protein>
<dbReference type="EMBL" id="JABCYN010000026">
    <property type="protein sequence ID" value="KAF6010622.1"/>
    <property type="molecule type" value="Genomic_DNA"/>
</dbReference>
<evidence type="ECO:0000256" key="3">
    <source>
        <dbReference type="SAM" id="MobiDB-lite"/>
    </source>
</evidence>
<dbReference type="Proteomes" id="UP000663131">
    <property type="component" value="Chromosome 8"/>
</dbReference>
<feature type="region of interest" description="Disordered" evidence="3">
    <location>
        <begin position="134"/>
        <end position="153"/>
    </location>
</feature>
<dbReference type="GO" id="GO:0003723">
    <property type="term" value="F:RNA binding"/>
    <property type="evidence" value="ECO:0007669"/>
    <property type="project" value="UniProtKB-UniRule"/>
</dbReference>
<reference evidence="5 9" key="2">
    <citation type="journal article" date="2020" name="Appl. Microbiol. Biotechnol.">
        <title>Targeted gene deletion in Brettanomyces bruxellensis with an expression-free CRISPR-Cas9 system.</title>
        <authorList>
            <person name="Varela C."/>
            <person name="Bartel C."/>
            <person name="Onetto C."/>
            <person name="Borneman A."/>
        </authorList>
    </citation>
    <scope>NUCLEOTIDE SEQUENCE [LARGE SCALE GENOMIC DNA]</scope>
    <source>
        <strain evidence="5 9">AWRI1613</strain>
    </source>
</reference>
<dbReference type="Gene3D" id="3.30.70.330">
    <property type="match status" value="2"/>
</dbReference>
<dbReference type="KEGG" id="bbrx:BRETT_000698"/>
<sequence>MNHNQAQVRTLYIRNLNEKVSRNTLRTSLTQYFKSHGFEVQDIKTFTNIRLRGQAFVTLRNHSECIRLMNMLNTSMLLGKPVQIQMSHSSSDYAVEQSFKAQFKNEWKSKFDEYQTKMKKIRLNKRQTFDGHKSLKRKLSAEQNGSEVSQKKHKIQSPNIANKILLLTNLSSSVAESSLYKLFEKFKGFQNLSLVKIRHVGFVEFRSEIESTECLKAIGNSLKVDGCDCKLHYAKK</sequence>
<dbReference type="EMBL" id="CP063136">
    <property type="protein sequence ID" value="QOU20982.1"/>
    <property type="molecule type" value="Genomic_DNA"/>
</dbReference>
<gene>
    <name evidence="6" type="ORF">BRETT_000698</name>
    <name evidence="7" type="ORF">DEBR0S3_04896G</name>
    <name evidence="5" type="ORF">HII12_002864</name>
</gene>
<accession>A0A7D9H2S0</accession>
<reference evidence="6" key="4">
    <citation type="journal article" name="BMC Genomics">
        <title>New genome assemblies reveal patterns of domestication and adaptation across Brettanomyces (Dekkera) species.</title>
        <authorList>
            <person name="Roach M.J."/>
            <person name="Borneman A.R."/>
        </authorList>
    </citation>
    <scope>NUCLEOTIDE SEQUENCE</scope>
    <source>
        <strain evidence="6">UCD 2041</strain>
    </source>
</reference>
<dbReference type="PROSITE" id="PS50102">
    <property type="entry name" value="RRM"/>
    <property type="match status" value="2"/>
</dbReference>
<dbReference type="AlphaFoldDB" id="A0A7D9H2S0"/>
<organism evidence="7 8">
    <name type="scientific">Dekkera bruxellensis</name>
    <name type="common">Brettanomyces custersii</name>
    <dbReference type="NCBI Taxonomy" id="5007"/>
    <lineage>
        <taxon>Eukaryota</taxon>
        <taxon>Fungi</taxon>
        <taxon>Dikarya</taxon>
        <taxon>Ascomycota</taxon>
        <taxon>Saccharomycotina</taxon>
        <taxon>Pichiomycetes</taxon>
        <taxon>Pichiales</taxon>
        <taxon>Pichiaceae</taxon>
        <taxon>Brettanomyces</taxon>
    </lineage>
</organism>
<evidence type="ECO:0000313" key="8">
    <source>
        <dbReference type="Proteomes" id="UP000478008"/>
    </source>
</evidence>
<feature type="domain" description="RRM" evidence="4">
    <location>
        <begin position="9"/>
        <end position="89"/>
    </location>
</feature>
<name>A0A7D9H2S0_DEKBR</name>
<feature type="domain" description="RRM" evidence="4">
    <location>
        <begin position="163"/>
        <end position="236"/>
    </location>
</feature>
<dbReference type="RefSeq" id="XP_041137475.1">
    <property type="nucleotide sequence ID" value="XM_041279261.1"/>
</dbReference>
<dbReference type="OrthoDB" id="266020at2759"/>
<dbReference type="SUPFAM" id="SSF54928">
    <property type="entry name" value="RNA-binding domain, RBD"/>
    <property type="match status" value="1"/>
</dbReference>
<dbReference type="SMART" id="SM00360">
    <property type="entry name" value="RRM"/>
    <property type="match status" value="2"/>
</dbReference>
<dbReference type="InterPro" id="IPR012677">
    <property type="entry name" value="Nucleotide-bd_a/b_plait_sf"/>
</dbReference>
<dbReference type="EMBL" id="CABFWN010000003">
    <property type="protein sequence ID" value="VUG18209.1"/>
    <property type="molecule type" value="Genomic_DNA"/>
</dbReference>
<dbReference type="GeneID" id="64572623"/>